<evidence type="ECO:0008006" key="4">
    <source>
        <dbReference type="Google" id="ProtNLM"/>
    </source>
</evidence>
<dbReference type="PROSITE" id="PS51257">
    <property type="entry name" value="PROKAR_LIPOPROTEIN"/>
    <property type="match status" value="1"/>
</dbReference>
<reference evidence="2 3" key="1">
    <citation type="submission" date="2017-11" db="EMBL/GenBank/DDBJ databases">
        <title>Reclassification of Bisgaard taxon 7 as Conservatibacter flavescens gen. nov., sp. nov.</title>
        <authorList>
            <person name="Christensen H."/>
        </authorList>
    </citation>
    <scope>NUCLEOTIDE SEQUENCE [LARGE SCALE GENOMIC DNA]</scope>
    <source>
        <strain evidence="2 3">7_4</strain>
    </source>
</reference>
<feature type="chain" id="PRO_5014637443" description="Lipoprotein" evidence="1">
    <location>
        <begin position="19"/>
        <end position="42"/>
    </location>
</feature>
<keyword evidence="1" id="KW-0732">Signal</keyword>
<keyword evidence="3" id="KW-1185">Reference proteome</keyword>
<name>A0A2M8S538_9PAST</name>
<protein>
    <recommendedName>
        <fullName evidence="4">Lipoprotein</fullName>
    </recommendedName>
</protein>
<evidence type="ECO:0000313" key="2">
    <source>
        <dbReference type="EMBL" id="PJG86244.1"/>
    </source>
</evidence>
<feature type="signal peptide" evidence="1">
    <location>
        <begin position="1"/>
        <end position="18"/>
    </location>
</feature>
<evidence type="ECO:0000256" key="1">
    <source>
        <dbReference type="SAM" id="SignalP"/>
    </source>
</evidence>
<evidence type="ECO:0000313" key="3">
    <source>
        <dbReference type="Proteomes" id="UP000229329"/>
    </source>
</evidence>
<proteinExistence type="predicted"/>
<dbReference type="EMBL" id="PHHA01000002">
    <property type="protein sequence ID" value="PJG86244.1"/>
    <property type="molecule type" value="Genomic_DNA"/>
</dbReference>
<sequence length="42" mass="4183">MKKIIIILSCICLLSACAVGWNASGGSNGVGTSIGIGTGIRF</sequence>
<dbReference type="Proteomes" id="UP000229329">
    <property type="component" value="Unassembled WGS sequence"/>
</dbReference>
<organism evidence="2 3">
    <name type="scientific">Conservatibacter flavescens</name>
    <dbReference type="NCBI Taxonomy" id="28161"/>
    <lineage>
        <taxon>Bacteria</taxon>
        <taxon>Pseudomonadati</taxon>
        <taxon>Pseudomonadota</taxon>
        <taxon>Gammaproteobacteria</taxon>
        <taxon>Pasteurellales</taxon>
        <taxon>Pasteurellaceae</taxon>
        <taxon>Conservatibacter</taxon>
    </lineage>
</organism>
<gene>
    <name evidence="2" type="ORF">CVP05_00015</name>
</gene>
<dbReference type="AlphaFoldDB" id="A0A2M8S538"/>
<accession>A0A2M8S538</accession>
<comment type="caution">
    <text evidence="2">The sequence shown here is derived from an EMBL/GenBank/DDBJ whole genome shotgun (WGS) entry which is preliminary data.</text>
</comment>
<dbReference type="RefSeq" id="WP_279324769.1">
    <property type="nucleotide sequence ID" value="NZ_PHHA01000002.1"/>
</dbReference>